<protein>
    <recommendedName>
        <fullName evidence="1">Cytidyltransferase-like domain-containing protein</fullName>
    </recommendedName>
</protein>
<dbReference type="EMBL" id="CAJNOU010001518">
    <property type="protein sequence ID" value="CAF1215982.1"/>
    <property type="molecule type" value="Genomic_DNA"/>
</dbReference>
<dbReference type="GO" id="GO:0000309">
    <property type="term" value="F:nicotinamide-nucleotide adenylyltransferase activity"/>
    <property type="evidence" value="ECO:0007669"/>
    <property type="project" value="TreeGrafter"/>
</dbReference>
<accession>A0A814XLZ4</accession>
<dbReference type="Gene3D" id="3.40.50.620">
    <property type="entry name" value="HUPs"/>
    <property type="match status" value="2"/>
</dbReference>
<evidence type="ECO:0000313" key="3">
    <source>
        <dbReference type="Proteomes" id="UP000663889"/>
    </source>
</evidence>
<dbReference type="Proteomes" id="UP000663889">
    <property type="component" value="Unassembled WGS sequence"/>
</dbReference>
<evidence type="ECO:0000259" key="1">
    <source>
        <dbReference type="Pfam" id="PF01467"/>
    </source>
</evidence>
<name>A0A814XLZ4_9BILA</name>
<dbReference type="GO" id="GO:0009435">
    <property type="term" value="P:NAD+ biosynthetic process"/>
    <property type="evidence" value="ECO:0007669"/>
    <property type="project" value="TreeGrafter"/>
</dbReference>
<sequence>MKNCTKRRLADSDQNCVLITTGSFNPIHPSHLQNLLRVKQYLEDEHQPSWNVLAGYLSPTHDSCVLITTGSFNPIHPSHLQNLLRVKQYLENEHQPSWNILAGYLSPTHDSYVRSKLGDSAWIPAEDRCQLCEGAIEHDKLSSWITVSRGECEWPSGFVDFGPVTENLCDFLNDTLVHQDKFLKHPLRVVYVCGLDHFNKCSYLERMAKQKNMACAVVFRSGYNEQHIHQSIRSTDVIYVKLEKERDKIVDISSTQIRQYFQNPTSRTTDIDQFIYPNVYEYMIKNYKI</sequence>
<dbReference type="InterPro" id="IPR004821">
    <property type="entry name" value="Cyt_trans-like"/>
</dbReference>
<dbReference type="SUPFAM" id="SSF52374">
    <property type="entry name" value="Nucleotidylyl transferase"/>
    <property type="match status" value="1"/>
</dbReference>
<dbReference type="Pfam" id="PF01467">
    <property type="entry name" value="CTP_transf_like"/>
    <property type="match status" value="1"/>
</dbReference>
<proteinExistence type="predicted"/>
<feature type="domain" description="Cytidyltransferase-like" evidence="1">
    <location>
        <begin position="67"/>
        <end position="259"/>
    </location>
</feature>
<evidence type="ECO:0000313" key="2">
    <source>
        <dbReference type="EMBL" id="CAF1215982.1"/>
    </source>
</evidence>
<dbReference type="AlphaFoldDB" id="A0A814XLZ4"/>
<dbReference type="InterPro" id="IPR051182">
    <property type="entry name" value="Euk_NMN_adenylyltrnsfrase"/>
</dbReference>
<dbReference type="InterPro" id="IPR014729">
    <property type="entry name" value="Rossmann-like_a/b/a_fold"/>
</dbReference>
<organism evidence="2 3">
    <name type="scientific">Rotaria sordida</name>
    <dbReference type="NCBI Taxonomy" id="392033"/>
    <lineage>
        <taxon>Eukaryota</taxon>
        <taxon>Metazoa</taxon>
        <taxon>Spiralia</taxon>
        <taxon>Gnathifera</taxon>
        <taxon>Rotifera</taxon>
        <taxon>Eurotatoria</taxon>
        <taxon>Bdelloidea</taxon>
        <taxon>Philodinida</taxon>
        <taxon>Philodinidae</taxon>
        <taxon>Rotaria</taxon>
    </lineage>
</organism>
<reference evidence="2" key="1">
    <citation type="submission" date="2021-02" db="EMBL/GenBank/DDBJ databases">
        <authorList>
            <person name="Nowell W R."/>
        </authorList>
    </citation>
    <scope>NUCLEOTIDE SEQUENCE</scope>
</reference>
<comment type="caution">
    <text evidence="2">The sequence shown here is derived from an EMBL/GenBank/DDBJ whole genome shotgun (WGS) entry which is preliminary data.</text>
</comment>
<dbReference type="GO" id="GO:0004515">
    <property type="term" value="F:nicotinate-nucleotide adenylyltransferase activity"/>
    <property type="evidence" value="ECO:0007669"/>
    <property type="project" value="TreeGrafter"/>
</dbReference>
<dbReference type="PANTHER" id="PTHR12039:SF0">
    <property type="entry name" value="NICOTINAMIDE-NUCLEOTIDE ADENYLYLTRANSFERASE"/>
    <property type="match status" value="1"/>
</dbReference>
<gene>
    <name evidence="2" type="ORF">SEV965_LOCUS21924</name>
</gene>
<dbReference type="PANTHER" id="PTHR12039">
    <property type="entry name" value="NICOTINAMIDE MONONUCLEOTIDE ADENYLYLTRANSFERASE"/>
    <property type="match status" value="1"/>
</dbReference>